<protein>
    <recommendedName>
        <fullName evidence="2">MoaD/ThiS family protein</fullName>
    </recommendedName>
</protein>
<organism evidence="1">
    <name type="scientific">hydrocarbon metagenome</name>
    <dbReference type="NCBI Taxonomy" id="938273"/>
    <lineage>
        <taxon>unclassified sequences</taxon>
        <taxon>metagenomes</taxon>
        <taxon>ecological metagenomes</taxon>
    </lineage>
</organism>
<dbReference type="EMBL" id="LNQE01001433">
    <property type="protein sequence ID" value="KUG17579.1"/>
    <property type="molecule type" value="Genomic_DNA"/>
</dbReference>
<dbReference type="InterPro" id="IPR016155">
    <property type="entry name" value="Mopterin_synth/thiamin_S_b"/>
</dbReference>
<sequence>MRPEGGSGVEMQIYMPDGSRVELAAKDRLIEEILKELKINSEEVIVTLNGRIVAEEETAGGSDELKIFRIVHGG</sequence>
<evidence type="ECO:0000313" key="1">
    <source>
        <dbReference type="EMBL" id="KUG17579.1"/>
    </source>
</evidence>
<gene>
    <name evidence="1" type="ORF">ASZ90_012751</name>
</gene>
<dbReference type="Gene3D" id="3.10.20.30">
    <property type="match status" value="1"/>
</dbReference>
<evidence type="ECO:0008006" key="2">
    <source>
        <dbReference type="Google" id="ProtNLM"/>
    </source>
</evidence>
<dbReference type="SUPFAM" id="SSF54285">
    <property type="entry name" value="MoaD/ThiS"/>
    <property type="match status" value="1"/>
</dbReference>
<dbReference type="InterPro" id="IPR003749">
    <property type="entry name" value="ThiS/MoaD-like"/>
</dbReference>
<accession>A0A0W8F9P0</accession>
<reference evidence="1" key="1">
    <citation type="journal article" date="2015" name="Proc. Natl. Acad. Sci. U.S.A.">
        <title>Networks of energetic and metabolic interactions define dynamics in microbial communities.</title>
        <authorList>
            <person name="Embree M."/>
            <person name="Liu J.K."/>
            <person name="Al-Bassam M.M."/>
            <person name="Zengler K."/>
        </authorList>
    </citation>
    <scope>NUCLEOTIDE SEQUENCE</scope>
</reference>
<dbReference type="AlphaFoldDB" id="A0A0W8F9P0"/>
<name>A0A0W8F9P0_9ZZZZ</name>
<dbReference type="InterPro" id="IPR012675">
    <property type="entry name" value="Beta-grasp_dom_sf"/>
</dbReference>
<dbReference type="Pfam" id="PF02597">
    <property type="entry name" value="ThiS"/>
    <property type="match status" value="1"/>
</dbReference>
<comment type="caution">
    <text evidence="1">The sequence shown here is derived from an EMBL/GenBank/DDBJ whole genome shotgun (WGS) entry which is preliminary data.</text>
</comment>
<proteinExistence type="predicted"/>